<evidence type="ECO:0000313" key="1">
    <source>
        <dbReference type="EMBL" id="KAI8536513.1"/>
    </source>
</evidence>
<keyword evidence="2" id="KW-1185">Reference proteome</keyword>
<gene>
    <name evidence="1" type="ORF">RHMOL_Rhmol10G0263100</name>
</gene>
<protein>
    <submittedName>
        <fullName evidence="1">Uncharacterized protein</fullName>
    </submittedName>
</protein>
<dbReference type="EMBL" id="CM046397">
    <property type="protein sequence ID" value="KAI8536513.1"/>
    <property type="molecule type" value="Genomic_DNA"/>
</dbReference>
<accession>A0ACC0M7X3</accession>
<dbReference type="Proteomes" id="UP001062846">
    <property type="component" value="Chromosome 10"/>
</dbReference>
<evidence type="ECO:0000313" key="2">
    <source>
        <dbReference type="Proteomes" id="UP001062846"/>
    </source>
</evidence>
<proteinExistence type="predicted"/>
<sequence length="724" mass="81002">MGKQVQGCEKPKSVNLFGFDNILVPSISDHSLVKGLEFSDLIQSLPDKTLYTLDDIERPDDTEQPESETVLNCISQMLMEDDDDDDLENRPGLIEYSLALQAAEKSLYDVLHNPLGIAENVDSPDDELTRTCNSVGVNNSVASVDSIIGDSTSISDQNKLGFSGAHRNLDYAMQTNSKTFGSSSVSRGTVDSLVNSFQVLDPSKVSQASSQLTRMLPEEEHESNILEQNEKASRVPSVAEKNFGEHLMCRSRGTRNHCNEDGDCLEMGRSNKQLAGYDEDSDEQSWMYEVLLCPAMNPQLHKDESSARIVSEVSSGGLGGKLQKNGQSKGSSGRKARAKNQGNKREVVDLVSLLTQCAQAAVFDSITAYELLKQIRQHSSPTGDGTERMAHYLADALEARLAGTGRALDASFLSKRLTAAETLAAYLAYVKAIPFRKMLNFFANKMIWKLSEKATRIHIIDFGIIHGFQWPGLFQNLSQRPGGPPSVRFTGIDFPQPGFRPAERVEEAERRLAYYCERFNVPFEFNGVVKQWDSIRLEDLKIQRDEVLLVNCLNRMRYVSDDATVDTECPRDAVLKLIKTVNPDLFIHSIVNGSYSAPFFVSRFRDLLFQSHATFDMFDAVLPLEHEGRILYERDVLGRAAMSVVACEGTERIIRPETYKQWQLRNTRVGLKQLPLDHDIVEDVRAKVKLGYHEDFAVDEDGNWMLQAWKGRVLSAVSCWKAAQ</sequence>
<reference evidence="1" key="1">
    <citation type="submission" date="2022-02" db="EMBL/GenBank/DDBJ databases">
        <title>Plant Genome Project.</title>
        <authorList>
            <person name="Zhang R.-G."/>
        </authorList>
    </citation>
    <scope>NUCLEOTIDE SEQUENCE</scope>
    <source>
        <strain evidence="1">AT1</strain>
    </source>
</reference>
<comment type="caution">
    <text evidence="1">The sequence shown here is derived from an EMBL/GenBank/DDBJ whole genome shotgun (WGS) entry which is preliminary data.</text>
</comment>
<name>A0ACC0M7X3_RHOML</name>
<organism evidence="1 2">
    <name type="scientific">Rhododendron molle</name>
    <name type="common">Chinese azalea</name>
    <name type="synonym">Azalea mollis</name>
    <dbReference type="NCBI Taxonomy" id="49168"/>
    <lineage>
        <taxon>Eukaryota</taxon>
        <taxon>Viridiplantae</taxon>
        <taxon>Streptophyta</taxon>
        <taxon>Embryophyta</taxon>
        <taxon>Tracheophyta</taxon>
        <taxon>Spermatophyta</taxon>
        <taxon>Magnoliopsida</taxon>
        <taxon>eudicotyledons</taxon>
        <taxon>Gunneridae</taxon>
        <taxon>Pentapetalae</taxon>
        <taxon>asterids</taxon>
        <taxon>Ericales</taxon>
        <taxon>Ericaceae</taxon>
        <taxon>Ericoideae</taxon>
        <taxon>Rhodoreae</taxon>
        <taxon>Rhododendron</taxon>
    </lineage>
</organism>